<dbReference type="PROSITE" id="PS50970">
    <property type="entry name" value="HCY"/>
    <property type="match status" value="1"/>
</dbReference>
<keyword evidence="13 20" id="KW-0479">Metal-binding</keyword>
<evidence type="ECO:0000256" key="10">
    <source>
        <dbReference type="ARBA" id="ARBA00022628"/>
    </source>
</evidence>
<dbReference type="SUPFAM" id="SSF82282">
    <property type="entry name" value="Homocysteine S-methyltransferase"/>
    <property type="match status" value="1"/>
</dbReference>
<dbReference type="Gene3D" id="1.10.1240.10">
    <property type="entry name" value="Methionine synthase domain"/>
    <property type="match status" value="1"/>
</dbReference>
<dbReference type="PANTHER" id="PTHR45833:SF1">
    <property type="entry name" value="METHIONINE SYNTHASE"/>
    <property type="match status" value="1"/>
</dbReference>
<evidence type="ECO:0000256" key="9">
    <source>
        <dbReference type="ARBA" id="ARBA00022605"/>
    </source>
</evidence>
<evidence type="ECO:0000256" key="11">
    <source>
        <dbReference type="ARBA" id="ARBA00022679"/>
    </source>
</evidence>
<evidence type="ECO:0000259" key="27">
    <source>
        <dbReference type="PROSITE" id="PS51332"/>
    </source>
</evidence>
<dbReference type="InterPro" id="IPR036594">
    <property type="entry name" value="Meth_synthase_dom"/>
</dbReference>
<feature type="domain" description="B12-binding" evidence="27">
    <location>
        <begin position="721"/>
        <end position="856"/>
    </location>
</feature>
<dbReference type="InterPro" id="IPR006158">
    <property type="entry name" value="Cobalamin-bd"/>
</dbReference>
<dbReference type="GO" id="GO:0008270">
    <property type="term" value="F:zinc ion binding"/>
    <property type="evidence" value="ECO:0007669"/>
    <property type="project" value="UniProtKB-UniRule"/>
</dbReference>
<keyword evidence="12 20" id="KW-0949">S-adenosyl-L-methionine</keyword>
<evidence type="ECO:0000256" key="23">
    <source>
        <dbReference type="PROSITE-ProRule" id="PRU00333"/>
    </source>
</evidence>
<dbReference type="SUPFAM" id="SSF47644">
    <property type="entry name" value="Methionine synthase domain"/>
    <property type="match status" value="1"/>
</dbReference>
<dbReference type="PIRSF" id="PIRSF000381">
    <property type="entry name" value="MetH"/>
    <property type="match status" value="1"/>
</dbReference>
<keyword evidence="9 20" id="KW-0028">Amino-acid biosynthesis</keyword>
<dbReference type="PROSITE" id="PS51332">
    <property type="entry name" value="B12_BINDING"/>
    <property type="match status" value="1"/>
</dbReference>
<dbReference type="FunFam" id="3.20.20.20:FF:000007">
    <property type="entry name" value="Methionine synthase"/>
    <property type="match status" value="1"/>
</dbReference>
<feature type="binding site" evidence="22">
    <location>
        <position position="779"/>
    </location>
    <ligand>
        <name>methylcob(III)alamin</name>
        <dbReference type="ChEBI" id="CHEBI:28115"/>
    </ligand>
</feature>
<dbReference type="EMBL" id="CACVAW010000053">
    <property type="protein sequence ID" value="CAA6813206.1"/>
    <property type="molecule type" value="Genomic_DNA"/>
</dbReference>
<dbReference type="GO" id="GO:0046653">
    <property type="term" value="P:tetrahydrofolate metabolic process"/>
    <property type="evidence" value="ECO:0007669"/>
    <property type="project" value="TreeGrafter"/>
</dbReference>
<dbReference type="PROSITE" id="PS50974">
    <property type="entry name" value="ADOMET_ACTIVATION"/>
    <property type="match status" value="1"/>
</dbReference>
<dbReference type="GO" id="GO:0032259">
    <property type="term" value="P:methylation"/>
    <property type="evidence" value="ECO:0007669"/>
    <property type="project" value="UniProtKB-KW"/>
</dbReference>
<evidence type="ECO:0000256" key="13">
    <source>
        <dbReference type="ARBA" id="ARBA00022723"/>
    </source>
</evidence>
<evidence type="ECO:0000256" key="12">
    <source>
        <dbReference type="ARBA" id="ARBA00022691"/>
    </source>
</evidence>
<keyword evidence="16 20" id="KW-0486">Methionine biosynthesis</keyword>
<dbReference type="Gene3D" id="3.20.20.20">
    <property type="entry name" value="Dihydropteroate synthase-like"/>
    <property type="match status" value="1"/>
</dbReference>
<dbReference type="GO" id="GO:0008705">
    <property type="term" value="F:methionine synthase activity"/>
    <property type="evidence" value="ECO:0007669"/>
    <property type="project" value="UniProtKB-UniRule"/>
</dbReference>
<dbReference type="Gene3D" id="3.10.196.10">
    <property type="entry name" value="Vitamin B12-dependent methionine synthase, activation domain"/>
    <property type="match status" value="1"/>
</dbReference>
<dbReference type="InterPro" id="IPR036589">
    <property type="entry name" value="HCY_dom_sf"/>
</dbReference>
<feature type="domain" description="Pterin-binding" evidence="25">
    <location>
        <begin position="341"/>
        <end position="601"/>
    </location>
</feature>
<comment type="cofactor">
    <cofactor evidence="2 20 23">
        <name>Zn(2+)</name>
        <dbReference type="ChEBI" id="CHEBI:29105"/>
    </cofactor>
</comment>
<dbReference type="PANTHER" id="PTHR45833">
    <property type="entry name" value="METHIONINE SYNTHASE"/>
    <property type="match status" value="1"/>
</dbReference>
<feature type="binding site" description="axial binding residue" evidence="21">
    <location>
        <position position="734"/>
    </location>
    <ligand>
        <name>methylcob(III)alamin</name>
        <dbReference type="ChEBI" id="CHEBI:28115"/>
    </ligand>
    <ligandPart>
        <name>Co</name>
        <dbReference type="ChEBI" id="CHEBI:27638"/>
    </ligandPart>
</feature>
<evidence type="ECO:0000313" key="29">
    <source>
        <dbReference type="EMBL" id="CAA6813206.1"/>
    </source>
</evidence>
<dbReference type="Gene3D" id="3.20.20.330">
    <property type="entry name" value="Homocysteine-binding-like domain"/>
    <property type="match status" value="1"/>
</dbReference>
<keyword evidence="11 20" id="KW-0808">Transferase</keyword>
<dbReference type="NCBIfam" id="TIGR02082">
    <property type="entry name" value="metH"/>
    <property type="match status" value="1"/>
</dbReference>
<comment type="pathway">
    <text evidence="4 20">Amino-acid biosynthesis; L-methionine biosynthesis via de novo pathway; L-methionine from L-homocysteine (MetH route): step 1/1.</text>
</comment>
<dbReference type="Gene3D" id="3.40.50.280">
    <property type="entry name" value="Cobalamin-binding domain"/>
    <property type="match status" value="1"/>
</dbReference>
<dbReference type="InterPro" id="IPR003726">
    <property type="entry name" value="HCY_dom"/>
</dbReference>
<accession>A0A6S6TA37</accession>
<comment type="function">
    <text evidence="18 20">Catalyzes the transfer of a methyl group from methyl-cobalamin to homocysteine, yielding enzyme-bound cob(I)alamin and methionine. Subsequently, remethylates the cofactor using methyltetrahydrofolate.</text>
</comment>
<feature type="domain" description="B12-binding N-terminal" evidence="28">
    <location>
        <begin position="628"/>
        <end position="721"/>
    </location>
</feature>
<dbReference type="InterPro" id="IPR004223">
    <property type="entry name" value="VitB12-dep_Met_synth_activ_dom"/>
</dbReference>
<dbReference type="Pfam" id="PF02574">
    <property type="entry name" value="S-methyl_trans"/>
    <property type="match status" value="1"/>
</dbReference>
<dbReference type="Pfam" id="PF00809">
    <property type="entry name" value="Pterin_bind"/>
    <property type="match status" value="1"/>
</dbReference>
<evidence type="ECO:0000256" key="5">
    <source>
        <dbReference type="ARBA" id="ARBA00010398"/>
    </source>
</evidence>
<dbReference type="UniPathway" id="UPA00051">
    <property type="reaction ID" value="UER00081"/>
</dbReference>
<dbReference type="GO" id="GO:0005829">
    <property type="term" value="C:cytosol"/>
    <property type="evidence" value="ECO:0007669"/>
    <property type="project" value="TreeGrafter"/>
</dbReference>
<evidence type="ECO:0000256" key="8">
    <source>
        <dbReference type="ARBA" id="ARBA00022603"/>
    </source>
</evidence>
<evidence type="ECO:0000259" key="28">
    <source>
        <dbReference type="PROSITE" id="PS51337"/>
    </source>
</evidence>
<comment type="cofactor">
    <cofactor evidence="3 20 21">
        <name>methylcob(III)alamin</name>
        <dbReference type="ChEBI" id="CHEBI:28115"/>
    </cofactor>
</comment>
<proteinExistence type="inferred from homology"/>
<dbReference type="InterPro" id="IPR000489">
    <property type="entry name" value="Pterin-binding_dom"/>
</dbReference>
<evidence type="ECO:0000256" key="17">
    <source>
        <dbReference type="ARBA" id="ARBA00023285"/>
    </source>
</evidence>
<evidence type="ECO:0000256" key="22">
    <source>
        <dbReference type="PIRSR" id="PIRSR000381-2"/>
    </source>
</evidence>
<dbReference type="InterPro" id="IPR037010">
    <property type="entry name" value="VitB12-dep_Met_synth_activ_sf"/>
</dbReference>
<evidence type="ECO:0000256" key="20">
    <source>
        <dbReference type="PIRNR" id="PIRNR000381"/>
    </source>
</evidence>
<dbReference type="FunFam" id="3.20.20.330:FF:000001">
    <property type="entry name" value="Methionine synthase"/>
    <property type="match status" value="1"/>
</dbReference>
<evidence type="ECO:0000259" key="24">
    <source>
        <dbReference type="PROSITE" id="PS50970"/>
    </source>
</evidence>
<dbReference type="AlphaFoldDB" id="A0A6S6TA37"/>
<dbReference type="SUPFAM" id="SSF51717">
    <property type="entry name" value="Dihydropteroate synthetase-like"/>
    <property type="match status" value="1"/>
</dbReference>
<feature type="domain" description="AdoMet activation" evidence="26">
    <location>
        <begin position="876"/>
        <end position="1178"/>
    </location>
</feature>
<dbReference type="InterPro" id="IPR036724">
    <property type="entry name" value="Cobalamin-bd_sf"/>
</dbReference>
<evidence type="ECO:0000256" key="18">
    <source>
        <dbReference type="ARBA" id="ARBA00025552"/>
    </source>
</evidence>
<name>A0A6S6TA37_9BACT</name>
<evidence type="ECO:0000259" key="26">
    <source>
        <dbReference type="PROSITE" id="PS50974"/>
    </source>
</evidence>
<keyword evidence="17 20" id="KW-0170">Cobalt</keyword>
<feature type="binding site" evidence="21 23">
    <location>
        <position position="295"/>
    </location>
    <ligand>
        <name>Zn(2+)</name>
        <dbReference type="ChEBI" id="CHEBI:29105"/>
    </ligand>
</feature>
<keyword evidence="8 20" id="KW-0489">Methyltransferase</keyword>
<dbReference type="PROSITE" id="PS50972">
    <property type="entry name" value="PTERIN_BINDING"/>
    <property type="match status" value="1"/>
</dbReference>
<dbReference type="SUPFAM" id="SSF52242">
    <property type="entry name" value="Cobalamin (vitamin B12)-binding domain"/>
    <property type="match status" value="1"/>
</dbReference>
<dbReference type="Pfam" id="PF02310">
    <property type="entry name" value="B12-binding"/>
    <property type="match status" value="1"/>
</dbReference>
<evidence type="ECO:0000256" key="2">
    <source>
        <dbReference type="ARBA" id="ARBA00001947"/>
    </source>
</evidence>
<sequence length="1178" mass="131382">MDVKVNNIKDSIKNQILILDGAYGTEIQKKEIPSEAWIYKGLDNDGCNELLNLSAPNIIKDIYSSYITAGANIITSNTFGTMPWVLDEYDIPETAYELSRLGVKLIRECIDELNPTHPVFVAGGIGPGTKLPSLGHIDYDEMYDGYSIMAEGLIDGGCDLFLLETAQDPLQIKVALHACEDVAKKKGVDIPIMVSATIELTGSMLIGTDAATLATILEPFDILSLGFNCGTGPAQVKTHLEDLSKVWNRPISVHANAGLPENRGGCTHYPMGPDEFVKRQNEFLDIDGIAVLGGCCGSTPEHIEKLAKSVKGKIPLKPIGSHEKSIASLYEPRELIQNPSPFLVGERSNATGSKAFKDLLLAEEYDKTLSVATEQVRNGAHGIDLSVGFAGRDENKDMKILASLYASKVSLPLMIDTTQVDALEIGLKCIGSKPIINSVNLEDGEEKFDKVCSLAKKHGASLVCLTIDEVGMAKTKQEKVAQATRIYELCTKRHGLDGRDLVFDMLTFTVGSGDAEYFSAAIETIEAIREFHELYPEVGFVLGISNISFGLDKKARFYLNSVFLHLCVEAGLSMAIVNVTHTLPMYKISEEDRIICEDLLLDRRDTKGDVLMNFIRHFENADDIDEQSDEEYEALSTSEKIHKLLVDGEKERMLELLPSAKDEIEADEIVNVVLINAMKEVGELFGSGKMQLPFVLQSAEVMKTSVDWLNPYLPKKEKTTTTTLIIGTVKGDVHDVGKNLVDIILTNNGFKVINLGIKVDISKFIETYNEHKADAIGMSGLLVKSTAVMKENLEKLKGMGIKIPILLGGAALNREFINDFCIPNYDGPIFYCKDAFDGVEAMKRIEASSETGAPLDTNLGNEDKDGSVARREKRLAKKKAIAESINIKYEDVILPTKNSKKIIPPFWGRKIFDTDKVKELAFNWINHKLLFSQRWGYNSKGLDKNAKIKQKAKLWEDFEELKAEILEKNLFNPKVVYGYFPVRADDRDLLIFDPKEGFHTEDQRNKENLEDIRARATHKFGFPRQSKSPYRAITDYYNRDSHDVMPLTCVSAGDAFAEYEAKLYANHEYNKYNKIHGIGIDLAEALAEVIHKQIRIELGITDVYEKPNLRDVNMRKYTGCRYSFGYPACPDLSYSKDLFELLRPEELGIVLSETFQMHPEQSTNAIVCYHEEAKYFSV</sequence>
<dbReference type="Pfam" id="PF02965">
    <property type="entry name" value="Met_synt_B12"/>
    <property type="match status" value="1"/>
</dbReference>
<evidence type="ECO:0000256" key="7">
    <source>
        <dbReference type="ARBA" id="ARBA00013998"/>
    </source>
</evidence>
<evidence type="ECO:0000259" key="25">
    <source>
        <dbReference type="PROSITE" id="PS50972"/>
    </source>
</evidence>
<evidence type="ECO:0000256" key="14">
    <source>
        <dbReference type="ARBA" id="ARBA00022737"/>
    </source>
</evidence>
<evidence type="ECO:0000256" key="21">
    <source>
        <dbReference type="PIRSR" id="PIRSR000381-1"/>
    </source>
</evidence>
<dbReference type="EC" id="2.1.1.13" evidence="6 19"/>
<evidence type="ECO:0000256" key="15">
    <source>
        <dbReference type="ARBA" id="ARBA00022833"/>
    </source>
</evidence>
<dbReference type="SMART" id="SM01018">
    <property type="entry name" value="B12-binding_2"/>
    <property type="match status" value="1"/>
</dbReference>
<feature type="binding site" evidence="22">
    <location>
        <begin position="1175"/>
        <end position="1176"/>
    </location>
    <ligand>
        <name>S-adenosyl-L-methionine</name>
        <dbReference type="ChEBI" id="CHEBI:59789"/>
    </ligand>
</feature>
<evidence type="ECO:0000256" key="6">
    <source>
        <dbReference type="ARBA" id="ARBA00012032"/>
    </source>
</evidence>
<gene>
    <name evidence="29" type="ORF">HELGO_WM22624</name>
</gene>
<comment type="similarity">
    <text evidence="5">Belongs to the vitamin-B12 dependent methionine synthase family.</text>
</comment>
<dbReference type="GO" id="GO:0031419">
    <property type="term" value="F:cobalamin binding"/>
    <property type="evidence" value="ECO:0007669"/>
    <property type="project" value="UniProtKB-UniRule"/>
</dbReference>
<keyword evidence="15 20" id="KW-0862">Zinc</keyword>
<feature type="binding site" evidence="21 23">
    <location>
        <position position="229"/>
    </location>
    <ligand>
        <name>Zn(2+)</name>
        <dbReference type="ChEBI" id="CHEBI:29105"/>
    </ligand>
</feature>
<dbReference type="GO" id="GO:0050667">
    <property type="term" value="P:homocysteine metabolic process"/>
    <property type="evidence" value="ECO:0007669"/>
    <property type="project" value="TreeGrafter"/>
</dbReference>
<evidence type="ECO:0000256" key="3">
    <source>
        <dbReference type="ARBA" id="ARBA00001956"/>
    </source>
</evidence>
<reference evidence="29" key="1">
    <citation type="submission" date="2020-01" db="EMBL/GenBank/DDBJ databases">
        <authorList>
            <person name="Meier V. D."/>
            <person name="Meier V D."/>
        </authorList>
    </citation>
    <scope>NUCLEOTIDE SEQUENCE</scope>
    <source>
        <strain evidence="29">HLG_WM_MAG_12</strain>
    </source>
</reference>
<dbReference type="InterPro" id="IPR050554">
    <property type="entry name" value="Met_Synthase/Corrinoid"/>
</dbReference>
<evidence type="ECO:0000256" key="4">
    <source>
        <dbReference type="ARBA" id="ARBA00005178"/>
    </source>
</evidence>
<feature type="binding site" evidence="22">
    <location>
        <position position="835"/>
    </location>
    <ligand>
        <name>methylcob(III)alamin</name>
        <dbReference type="ChEBI" id="CHEBI:28115"/>
    </ligand>
</feature>
<keyword evidence="10 20" id="KW-0846">Cobalamin</keyword>
<evidence type="ECO:0000256" key="1">
    <source>
        <dbReference type="ARBA" id="ARBA00001700"/>
    </source>
</evidence>
<dbReference type="PROSITE" id="PS51337">
    <property type="entry name" value="B12_BINDING_NTER"/>
    <property type="match status" value="1"/>
</dbReference>
<comment type="catalytic activity">
    <reaction evidence="1 20">
        <text>(6S)-5-methyl-5,6,7,8-tetrahydrofolate + L-homocysteine = (6S)-5,6,7,8-tetrahydrofolate + L-methionine</text>
        <dbReference type="Rhea" id="RHEA:11172"/>
        <dbReference type="ChEBI" id="CHEBI:18608"/>
        <dbReference type="ChEBI" id="CHEBI:57453"/>
        <dbReference type="ChEBI" id="CHEBI:57844"/>
        <dbReference type="ChEBI" id="CHEBI:58199"/>
        <dbReference type="EC" id="2.1.1.13"/>
    </reaction>
</comment>
<feature type="binding site" evidence="22">
    <location>
        <position position="1121"/>
    </location>
    <ligand>
        <name>S-adenosyl-L-methionine</name>
        <dbReference type="ChEBI" id="CHEBI:59789"/>
    </ligand>
</feature>
<dbReference type="InterPro" id="IPR011005">
    <property type="entry name" value="Dihydropteroate_synth-like_sf"/>
</dbReference>
<feature type="binding site" evidence="22">
    <location>
        <begin position="731"/>
        <end position="735"/>
    </location>
    <ligand>
        <name>methylcob(III)alamin</name>
        <dbReference type="ChEBI" id="CHEBI:28115"/>
    </ligand>
</feature>
<protein>
    <recommendedName>
        <fullName evidence="7 19">Methionine synthase</fullName>
        <ecNumber evidence="6 19">2.1.1.13</ecNumber>
    </recommendedName>
    <alternativeName>
        <fullName evidence="20">5-methyltetrahydrofolate--homocysteine methyltransferase</fullName>
    </alternativeName>
</protein>
<feature type="domain" description="Hcy-binding" evidence="24">
    <location>
        <begin position="5"/>
        <end position="310"/>
    </location>
</feature>
<feature type="binding site" evidence="21 23">
    <location>
        <position position="296"/>
    </location>
    <ligand>
        <name>Zn(2+)</name>
        <dbReference type="ChEBI" id="CHEBI:29105"/>
    </ligand>
</feature>
<dbReference type="SUPFAM" id="SSF56507">
    <property type="entry name" value="Methionine synthase activation domain-like"/>
    <property type="match status" value="1"/>
</dbReference>
<keyword evidence="14" id="KW-0677">Repeat</keyword>
<dbReference type="InterPro" id="IPR003759">
    <property type="entry name" value="Cbl-bd_cap"/>
</dbReference>
<comment type="domain">
    <text evidence="20">Modular enzyme with four functionally distinct domains. The isolated Hcy-binding domain catalyzes methyl transfer from free methylcobalamin to homocysteine. The Hcy-binding domain in association with the pterin-binding domain catalyzes the methylation of cob(I)alamin by methyltetrahydrofolate and the methylation of homocysteine. The B12-binding domain binds the cofactor. The AdoMet activation domain binds S-adenosyl-L-methionine. Under aerobic conditions cob(I)alamin can be converted to inactive cob(II)alamin. Reductive methylation by S-adenosyl-L-methionine and flavodoxin regenerates methylcobalamin.</text>
</comment>
<dbReference type="Pfam" id="PF02607">
    <property type="entry name" value="B12-binding_2"/>
    <property type="match status" value="1"/>
</dbReference>
<evidence type="ECO:0000256" key="19">
    <source>
        <dbReference type="NCBIfam" id="TIGR02082"/>
    </source>
</evidence>
<dbReference type="InterPro" id="IPR011822">
    <property type="entry name" value="MetH"/>
</dbReference>
<organism evidence="29">
    <name type="scientific">uncultured Campylobacterales bacterium</name>
    <dbReference type="NCBI Taxonomy" id="352960"/>
    <lineage>
        <taxon>Bacteria</taxon>
        <taxon>Pseudomonadati</taxon>
        <taxon>Campylobacterota</taxon>
        <taxon>Epsilonproteobacteria</taxon>
        <taxon>Campylobacterales</taxon>
        <taxon>environmental samples</taxon>
    </lineage>
</organism>
<evidence type="ECO:0000256" key="16">
    <source>
        <dbReference type="ARBA" id="ARBA00023167"/>
    </source>
</evidence>